<dbReference type="Gene3D" id="3.40.50.300">
    <property type="entry name" value="P-loop containing nucleotide triphosphate hydrolases"/>
    <property type="match status" value="2"/>
</dbReference>
<keyword evidence="1" id="KW-0547">Nucleotide-binding</keyword>
<comment type="catalytic activity">
    <reaction evidence="1">
        <text>ATP + H2O = ADP + phosphate + H(+)</text>
        <dbReference type="Rhea" id="RHEA:13065"/>
        <dbReference type="ChEBI" id="CHEBI:15377"/>
        <dbReference type="ChEBI" id="CHEBI:15378"/>
        <dbReference type="ChEBI" id="CHEBI:30616"/>
        <dbReference type="ChEBI" id="CHEBI:43474"/>
        <dbReference type="ChEBI" id="CHEBI:456216"/>
        <dbReference type="EC" id="5.6.2.3"/>
    </reaction>
</comment>
<dbReference type="GO" id="GO:0000723">
    <property type="term" value="P:telomere maintenance"/>
    <property type="evidence" value="ECO:0007669"/>
    <property type="project" value="InterPro"/>
</dbReference>
<dbReference type="GO" id="GO:0006281">
    <property type="term" value="P:DNA repair"/>
    <property type="evidence" value="ECO:0007669"/>
    <property type="project" value="UniProtKB-KW"/>
</dbReference>
<comment type="cofactor">
    <cofactor evidence="1">
        <name>Mg(2+)</name>
        <dbReference type="ChEBI" id="CHEBI:18420"/>
    </cofactor>
</comment>
<dbReference type="InterPro" id="IPR051055">
    <property type="entry name" value="PIF1_helicase"/>
</dbReference>
<dbReference type="InParanoid" id="A0A803JSB7"/>
<dbReference type="CDD" id="cd18809">
    <property type="entry name" value="SF1_C_RecD"/>
    <property type="match status" value="1"/>
</dbReference>
<dbReference type="Ensembl" id="ENSXETT00000119844">
    <property type="protein sequence ID" value="ENSXETP00000110897"/>
    <property type="gene ID" value="ENSXETG00000043085"/>
</dbReference>
<keyword evidence="1" id="KW-0233">DNA recombination</keyword>
<reference evidence="3" key="1">
    <citation type="journal article" date="2010" name="Science">
        <title>The genome of the Western clawed frog Xenopus tropicalis.</title>
        <authorList>
            <person name="Hellsten U."/>
            <person name="Harland R.M."/>
            <person name="Gilchrist M.J."/>
            <person name="Hendrix D."/>
            <person name="Jurka J."/>
            <person name="Kapitonov V."/>
            <person name="Ovcharenko I."/>
            <person name="Putnam N.H."/>
            <person name="Shu S."/>
            <person name="Taher L."/>
            <person name="Blitz I.L."/>
            <person name="Blumberg B."/>
            <person name="Dichmann D.S."/>
            <person name="Dubchak I."/>
            <person name="Amaya E."/>
            <person name="Detter J.C."/>
            <person name="Fletcher R."/>
            <person name="Gerhard D.S."/>
            <person name="Goodstein D."/>
            <person name="Graves T."/>
            <person name="Grigoriev I.V."/>
            <person name="Grimwood J."/>
            <person name="Kawashima T."/>
            <person name="Lindquist E."/>
            <person name="Lucas S.M."/>
            <person name="Mead P.E."/>
            <person name="Mitros T."/>
            <person name="Ogino H."/>
            <person name="Ohta Y."/>
            <person name="Poliakov A.V."/>
            <person name="Pollet N."/>
            <person name="Robert J."/>
            <person name="Salamov A."/>
            <person name="Sater A.K."/>
            <person name="Schmutz J."/>
            <person name="Terry A."/>
            <person name="Vize P.D."/>
            <person name="Warren W.C."/>
            <person name="Wells D."/>
            <person name="Wills A."/>
            <person name="Wilson R.K."/>
            <person name="Zimmerman L.B."/>
            <person name="Zorn A.M."/>
            <person name="Grainger R."/>
            <person name="Grammer T."/>
            <person name="Khokha M.K."/>
            <person name="Richardson P.M."/>
            <person name="Rokhsar D.S."/>
        </authorList>
    </citation>
    <scope>NUCLEOTIDE SEQUENCE [LARGE SCALE GENOMIC DNA]</scope>
    <source>
        <strain evidence="3">Nigerian</strain>
    </source>
</reference>
<dbReference type="GO" id="GO:0006310">
    <property type="term" value="P:DNA recombination"/>
    <property type="evidence" value="ECO:0007669"/>
    <property type="project" value="UniProtKB-KW"/>
</dbReference>
<proteinExistence type="inferred from homology"/>
<dbReference type="SUPFAM" id="SSF52540">
    <property type="entry name" value="P-loop containing nucleoside triphosphate hydrolases"/>
    <property type="match status" value="2"/>
</dbReference>
<dbReference type="AlphaFoldDB" id="A0A803JSB7"/>
<keyword evidence="1" id="KW-0067">ATP-binding</keyword>
<dbReference type="InterPro" id="IPR027417">
    <property type="entry name" value="P-loop_NTPase"/>
</dbReference>
<comment type="similarity">
    <text evidence="1">Belongs to the helicase family.</text>
</comment>
<keyword evidence="1" id="KW-0227">DNA damage</keyword>
<evidence type="ECO:0000259" key="2">
    <source>
        <dbReference type="Pfam" id="PF05970"/>
    </source>
</evidence>
<dbReference type="GO" id="GO:0005524">
    <property type="term" value="F:ATP binding"/>
    <property type="evidence" value="ECO:0007669"/>
    <property type="project" value="UniProtKB-KW"/>
</dbReference>
<keyword evidence="1" id="KW-0378">Hydrolase</keyword>
<sequence>MCLADFALNYRVVYGQQAKGKNAKRLLNNMGYIQKRTVGKPAIIRYARFSEKKNPEKFYGSLVKLYVPHRFNEQLKPQNYPTYEDFYKTAFVELAGHRGLNFPVQAIVKAHQQKYEKHSREVDDASEQLQQQGPCENAWTAFAPEIEMDRLDCIAEQEDINPEEENEQDDVPEYQVLRDDGVVPQREAPQMTAEFVRKLFRSLNETQAAMFYTVHQWCQKRVWATKILRQLPRLRDEGDLSMPTVLLTAFTGTAVFNISGKTLHSLLKLPRSLKPPYQVLGNTLDEVRAGLCNLDILIIDEVSRISKDLFAYINWRFQQIKGSKKPFGGISCLAVGDFFQLRDNFQMVTLTELMRQKEDLAFAELLNRLRLKQKTQALKEEDRAFLIQAVKNPEDCPHDALHVFATNKEVHKHNIETVQALHADIIMVDAEDYRKDPKIGLTKKLHKPVIGKRDDLLDTIQVAVGVCVMVTRNLDVEDGIVNGSFGKVGQTEDDVLVYIERAEENMRKGVVRRQFPIKLAYACTAHKVQGMTMQSAVVSLKKIFETEMAYVALSRTTSLSGLHITDFDEKKIYANPEITISLQNMKRGVLFCHMEPGTLRFNDSEASLASYKAICKESCMMLRC</sequence>
<protein>
    <recommendedName>
        <fullName evidence="1">ATP-dependent DNA helicase</fullName>
        <ecNumber evidence="1">5.6.2.3</ecNumber>
    </recommendedName>
</protein>
<evidence type="ECO:0000313" key="3">
    <source>
        <dbReference type="Ensembl" id="ENSXETP00000110897"/>
    </source>
</evidence>
<dbReference type="GO" id="GO:0016787">
    <property type="term" value="F:hydrolase activity"/>
    <property type="evidence" value="ECO:0007669"/>
    <property type="project" value="UniProtKB-KW"/>
</dbReference>
<dbReference type="PANTHER" id="PTHR47642:SF5">
    <property type="entry name" value="ATP-DEPENDENT DNA HELICASE"/>
    <property type="match status" value="1"/>
</dbReference>
<evidence type="ECO:0000256" key="1">
    <source>
        <dbReference type="RuleBase" id="RU363044"/>
    </source>
</evidence>
<dbReference type="EC" id="5.6.2.3" evidence="1"/>
<dbReference type="InterPro" id="IPR010285">
    <property type="entry name" value="DNA_helicase_pif1-like_DEAD"/>
</dbReference>
<feature type="domain" description="DNA helicase Pif1-like DEAD-box helicase" evidence="2">
    <location>
        <begin position="208"/>
        <end position="341"/>
    </location>
</feature>
<organism evidence="3">
    <name type="scientific">Xenopus tropicalis</name>
    <name type="common">Western clawed frog</name>
    <name type="synonym">Silurana tropicalis</name>
    <dbReference type="NCBI Taxonomy" id="8364"/>
    <lineage>
        <taxon>Eukaryota</taxon>
        <taxon>Metazoa</taxon>
        <taxon>Chordata</taxon>
        <taxon>Craniata</taxon>
        <taxon>Vertebrata</taxon>
        <taxon>Euteleostomi</taxon>
        <taxon>Amphibia</taxon>
        <taxon>Batrachia</taxon>
        <taxon>Anura</taxon>
        <taxon>Pipoidea</taxon>
        <taxon>Pipidae</taxon>
        <taxon>Xenopodinae</taxon>
        <taxon>Xenopus</taxon>
        <taxon>Silurana</taxon>
    </lineage>
</organism>
<accession>A0A803JSB7</accession>
<keyword evidence="1" id="KW-0347">Helicase</keyword>
<dbReference type="Pfam" id="PF05970">
    <property type="entry name" value="PIF1"/>
    <property type="match status" value="1"/>
</dbReference>
<dbReference type="GO" id="GO:0043139">
    <property type="term" value="F:5'-3' DNA helicase activity"/>
    <property type="evidence" value="ECO:0007669"/>
    <property type="project" value="UniProtKB-EC"/>
</dbReference>
<name>A0A803JSB7_XENTR</name>
<reference evidence="3" key="2">
    <citation type="submission" date="2021-03" db="UniProtKB">
        <authorList>
            <consortium name="Ensembl"/>
        </authorList>
    </citation>
    <scope>IDENTIFICATION</scope>
</reference>
<dbReference type="GeneTree" id="ENSGT00940000164296"/>
<dbReference type="PANTHER" id="PTHR47642">
    <property type="entry name" value="ATP-DEPENDENT DNA HELICASE"/>
    <property type="match status" value="1"/>
</dbReference>
<keyword evidence="1" id="KW-0234">DNA repair</keyword>